<dbReference type="AlphaFoldDB" id="A0A382VCF1"/>
<organism evidence="1">
    <name type="scientific">marine metagenome</name>
    <dbReference type="NCBI Taxonomy" id="408172"/>
    <lineage>
        <taxon>unclassified sequences</taxon>
        <taxon>metagenomes</taxon>
        <taxon>ecological metagenomes</taxon>
    </lineage>
</organism>
<dbReference type="SUPFAM" id="SSF53335">
    <property type="entry name" value="S-adenosyl-L-methionine-dependent methyltransferases"/>
    <property type="match status" value="1"/>
</dbReference>
<proteinExistence type="predicted"/>
<dbReference type="Gene3D" id="3.40.50.150">
    <property type="entry name" value="Vaccinia Virus protein VP39"/>
    <property type="match status" value="1"/>
</dbReference>
<protein>
    <recommendedName>
        <fullName evidence="2">Methyltransferase type 11 domain-containing protein</fullName>
    </recommendedName>
</protein>
<reference evidence="1" key="1">
    <citation type="submission" date="2018-05" db="EMBL/GenBank/DDBJ databases">
        <authorList>
            <person name="Lanie J.A."/>
            <person name="Ng W.-L."/>
            <person name="Kazmierczak K.M."/>
            <person name="Andrzejewski T.M."/>
            <person name="Davidsen T.M."/>
            <person name="Wayne K.J."/>
            <person name="Tettelin H."/>
            <person name="Glass J.I."/>
            <person name="Rusch D."/>
            <person name="Podicherti R."/>
            <person name="Tsui H.-C.T."/>
            <person name="Winkler M.E."/>
        </authorList>
    </citation>
    <scope>NUCLEOTIDE SEQUENCE</scope>
</reference>
<dbReference type="CDD" id="cd02440">
    <property type="entry name" value="AdoMet_MTases"/>
    <property type="match status" value="1"/>
</dbReference>
<gene>
    <name evidence="1" type="ORF">METZ01_LOCUS397007</name>
</gene>
<name>A0A382VCF1_9ZZZZ</name>
<dbReference type="EMBL" id="UINC01150866">
    <property type="protein sequence ID" value="SVD44153.1"/>
    <property type="molecule type" value="Genomic_DNA"/>
</dbReference>
<accession>A0A382VCF1</accession>
<evidence type="ECO:0008006" key="2">
    <source>
        <dbReference type="Google" id="ProtNLM"/>
    </source>
</evidence>
<sequence>MKESSKTNQVRSEEFFNTYLKGKVIDIGGGTDKVTENAEVFDLEHGDAQHISKYKDKESYDCVYSSHCLEHMKDVPLALSRWWKLVKPEGYMIIVVPHEDLYEQKIWPTVFAGGQGGHLATFRLKTEKSWSPVSYDIFDLAQNLPNSSIISAEVQDLNYDYSLLGKRLGSGARKIYKWRKSKNKIKRFISESIYDFLHDNYWVKSNNKSGIPIDQTAWNALAQIQIVIKKLN</sequence>
<dbReference type="Pfam" id="PF13489">
    <property type="entry name" value="Methyltransf_23"/>
    <property type="match status" value="1"/>
</dbReference>
<dbReference type="InterPro" id="IPR029063">
    <property type="entry name" value="SAM-dependent_MTases_sf"/>
</dbReference>
<evidence type="ECO:0000313" key="1">
    <source>
        <dbReference type="EMBL" id="SVD44153.1"/>
    </source>
</evidence>